<evidence type="ECO:0000259" key="7">
    <source>
        <dbReference type="PROSITE" id="PS50969"/>
    </source>
</evidence>
<dbReference type="Gene3D" id="3.40.50.1000">
    <property type="entry name" value="HAD superfamily/HAD-like"/>
    <property type="match status" value="1"/>
</dbReference>
<dbReference type="GO" id="GO:0004722">
    <property type="term" value="F:protein serine/threonine phosphatase activity"/>
    <property type="evidence" value="ECO:0007669"/>
    <property type="project" value="UniProtKB-EC"/>
</dbReference>
<dbReference type="GO" id="GO:0005634">
    <property type="term" value="C:nucleus"/>
    <property type="evidence" value="ECO:0007669"/>
    <property type="project" value="UniProtKB-SubCell"/>
</dbReference>
<sequence length="192" mass="22639">MSYHGYCGRCCRKVDANDGQLFNYISQGRNLSYKFVASMKRQRFEIGYGQRKLHLVVDLQHVLLDSRDDGVLVKLRPFAREFLREANELFTIYAYTKSEPKQARNFIKLLDPLNIFFPSRFITRADEKKKKKSLEFVLAEERGVVILDCNPETWDKDGKKNLLLIKSYDCLKEKEYQGPMITKFINFLNHPR</sequence>
<dbReference type="EC" id="3.1.3.16" evidence="2"/>
<evidence type="ECO:0000256" key="2">
    <source>
        <dbReference type="ARBA" id="ARBA00013081"/>
    </source>
</evidence>
<proteinExistence type="predicted"/>
<comment type="catalytic activity">
    <reaction evidence="6">
        <text>O-phospho-L-threonyl-[protein] + H2O = L-threonyl-[protein] + phosphate</text>
        <dbReference type="Rhea" id="RHEA:47004"/>
        <dbReference type="Rhea" id="RHEA-COMP:11060"/>
        <dbReference type="Rhea" id="RHEA-COMP:11605"/>
        <dbReference type="ChEBI" id="CHEBI:15377"/>
        <dbReference type="ChEBI" id="CHEBI:30013"/>
        <dbReference type="ChEBI" id="CHEBI:43474"/>
        <dbReference type="ChEBI" id="CHEBI:61977"/>
        <dbReference type="EC" id="3.1.3.16"/>
    </reaction>
</comment>
<evidence type="ECO:0000313" key="9">
    <source>
        <dbReference type="Proteomes" id="UP001558713"/>
    </source>
</evidence>
<evidence type="ECO:0000256" key="5">
    <source>
        <dbReference type="ARBA" id="ARBA00047761"/>
    </source>
</evidence>
<keyword evidence="9" id="KW-1185">Reference proteome</keyword>
<comment type="caution">
    <text evidence="8">The sequence shown here is derived from an EMBL/GenBank/DDBJ whole genome shotgun (WGS) entry which is preliminary data.</text>
</comment>
<name>A0ABD1A8P6_CARAN</name>
<dbReference type="SMART" id="SM00577">
    <property type="entry name" value="CPDc"/>
    <property type="match status" value="1"/>
</dbReference>
<evidence type="ECO:0000256" key="4">
    <source>
        <dbReference type="ARBA" id="ARBA00023242"/>
    </source>
</evidence>
<dbReference type="Pfam" id="PF03031">
    <property type="entry name" value="NIF"/>
    <property type="match status" value="1"/>
</dbReference>
<dbReference type="AlphaFoldDB" id="A0ABD1A8P6"/>
<dbReference type="PROSITE" id="PS50969">
    <property type="entry name" value="FCP1"/>
    <property type="match status" value="1"/>
</dbReference>
<keyword evidence="3" id="KW-0378">Hydrolase</keyword>
<evidence type="ECO:0000313" key="8">
    <source>
        <dbReference type="EMBL" id="KAL1202476.1"/>
    </source>
</evidence>
<evidence type="ECO:0000256" key="3">
    <source>
        <dbReference type="ARBA" id="ARBA00022801"/>
    </source>
</evidence>
<comment type="subcellular location">
    <subcellularLocation>
        <location evidence="1">Nucleus</location>
    </subcellularLocation>
</comment>
<dbReference type="EMBL" id="JBANAX010000576">
    <property type="protein sequence ID" value="KAL1202476.1"/>
    <property type="molecule type" value="Genomic_DNA"/>
</dbReference>
<keyword evidence="4" id="KW-0539">Nucleus</keyword>
<dbReference type="PANTHER" id="PTHR23081">
    <property type="entry name" value="RNA POLYMERASE II CTD PHOSPHATASE"/>
    <property type="match status" value="1"/>
</dbReference>
<evidence type="ECO:0000256" key="1">
    <source>
        <dbReference type="ARBA" id="ARBA00004123"/>
    </source>
</evidence>
<organism evidence="8 9">
    <name type="scientific">Cardamine amara subsp. amara</name>
    <dbReference type="NCBI Taxonomy" id="228776"/>
    <lineage>
        <taxon>Eukaryota</taxon>
        <taxon>Viridiplantae</taxon>
        <taxon>Streptophyta</taxon>
        <taxon>Embryophyta</taxon>
        <taxon>Tracheophyta</taxon>
        <taxon>Spermatophyta</taxon>
        <taxon>Magnoliopsida</taxon>
        <taxon>eudicotyledons</taxon>
        <taxon>Gunneridae</taxon>
        <taxon>Pentapetalae</taxon>
        <taxon>rosids</taxon>
        <taxon>malvids</taxon>
        <taxon>Brassicales</taxon>
        <taxon>Brassicaceae</taxon>
        <taxon>Cardamineae</taxon>
        <taxon>Cardamine</taxon>
    </lineage>
</organism>
<protein>
    <recommendedName>
        <fullName evidence="2">protein-serine/threonine phosphatase</fullName>
        <ecNumber evidence="2">3.1.3.16</ecNumber>
    </recommendedName>
</protein>
<dbReference type="InterPro" id="IPR039189">
    <property type="entry name" value="Fcp1"/>
</dbReference>
<evidence type="ECO:0000256" key="6">
    <source>
        <dbReference type="ARBA" id="ARBA00048336"/>
    </source>
</evidence>
<accession>A0ABD1A8P6</accession>
<dbReference type="Proteomes" id="UP001558713">
    <property type="component" value="Unassembled WGS sequence"/>
</dbReference>
<dbReference type="InterPro" id="IPR036412">
    <property type="entry name" value="HAD-like_sf"/>
</dbReference>
<dbReference type="SUPFAM" id="SSF56784">
    <property type="entry name" value="HAD-like"/>
    <property type="match status" value="1"/>
</dbReference>
<feature type="domain" description="FCP1 homology" evidence="7">
    <location>
        <begin position="48"/>
        <end position="188"/>
    </location>
</feature>
<dbReference type="InterPro" id="IPR023214">
    <property type="entry name" value="HAD_sf"/>
</dbReference>
<gene>
    <name evidence="8" type="ORF">V5N11_025038</name>
</gene>
<dbReference type="PANTHER" id="PTHR23081:SF21">
    <property type="entry name" value="RNA POLYMERASE II C-TERMINAL DOMAIN PHOSPHATASE-LIKE-RELATED"/>
    <property type="match status" value="1"/>
</dbReference>
<reference evidence="8 9" key="1">
    <citation type="submission" date="2024-04" db="EMBL/GenBank/DDBJ databases">
        <title>Genome assembly C_amara_ONT_v2.</title>
        <authorList>
            <person name="Yant L."/>
            <person name="Moore C."/>
            <person name="Slenker M."/>
        </authorList>
    </citation>
    <scope>NUCLEOTIDE SEQUENCE [LARGE SCALE GENOMIC DNA]</scope>
    <source>
        <tissue evidence="8">Leaf</tissue>
    </source>
</reference>
<dbReference type="InterPro" id="IPR004274">
    <property type="entry name" value="FCP1_dom"/>
</dbReference>
<comment type="catalytic activity">
    <reaction evidence="5">
        <text>O-phospho-L-seryl-[protein] + H2O = L-seryl-[protein] + phosphate</text>
        <dbReference type="Rhea" id="RHEA:20629"/>
        <dbReference type="Rhea" id="RHEA-COMP:9863"/>
        <dbReference type="Rhea" id="RHEA-COMP:11604"/>
        <dbReference type="ChEBI" id="CHEBI:15377"/>
        <dbReference type="ChEBI" id="CHEBI:29999"/>
        <dbReference type="ChEBI" id="CHEBI:43474"/>
        <dbReference type="ChEBI" id="CHEBI:83421"/>
        <dbReference type="EC" id="3.1.3.16"/>
    </reaction>
</comment>